<feature type="region of interest" description="Disordered" evidence="12">
    <location>
        <begin position="438"/>
        <end position="460"/>
    </location>
</feature>
<evidence type="ECO:0000256" key="7">
    <source>
        <dbReference type="ARBA" id="ARBA00023015"/>
    </source>
</evidence>
<dbReference type="PROSITE" id="PS50157">
    <property type="entry name" value="ZINC_FINGER_C2H2_2"/>
    <property type="match status" value="1"/>
</dbReference>
<keyword evidence="10" id="KW-0539">Nucleus</keyword>
<dbReference type="PROSITE" id="PS50804">
    <property type="entry name" value="SCAN_BOX"/>
    <property type="match status" value="1"/>
</dbReference>
<dbReference type="GO" id="GO:0008270">
    <property type="term" value="F:zinc ion binding"/>
    <property type="evidence" value="ECO:0007669"/>
    <property type="project" value="UniProtKB-KW"/>
</dbReference>
<keyword evidence="3" id="KW-0479">Metal-binding</keyword>
<dbReference type="CDD" id="cd07936">
    <property type="entry name" value="SCAN"/>
    <property type="match status" value="1"/>
</dbReference>
<evidence type="ECO:0000256" key="11">
    <source>
        <dbReference type="PROSITE-ProRule" id="PRU00042"/>
    </source>
</evidence>
<keyword evidence="8" id="KW-0238">DNA-binding</keyword>
<sequence length="460" mass="51929">MTTTGEGGLQSPVQLEQGVQTDIKMEEESPAGYQWTDDSRKAPHILQSGNIREFLQRRQADKMKQEPSEGQLQRWEVQWLEFLKTVETSPSSWKNPQLLDESVFSGKAQTVPSSLQGQPVTSRQNAGEQVAQVLPPPHEACNRLECGGYGQVKEETESREALSPELQRQRFRQFLYLEAEGPHEVCSQLREFCCRWLQPERHTKEQILELIILEQFLAVLPPEMLNWVKKRGPETCFQAAALAEEFLLKKQASEGPEEQGLEPREGAALNTSKAMPASLDHLQMPVYKAAEQESDAEGGNILGKWLLSMNEEEKYALEGFNHAAASNITQGREKELSFQSHRGESRCPHRPEQKGNCPGAGTWKLFPSQPEPLFKTIIQYKIHPCQNLKKDGGRGFQQTSTLVKCEHTEANRKPYSCSECGKAFFMFSALRTHQRTHIDHKGSHARGAGHTTAPYSRPIQ</sequence>
<dbReference type="GeneID" id="129328739"/>
<dbReference type="GO" id="GO:0003677">
    <property type="term" value="F:DNA binding"/>
    <property type="evidence" value="ECO:0007669"/>
    <property type="project" value="UniProtKB-KW"/>
</dbReference>
<dbReference type="InterPro" id="IPR038269">
    <property type="entry name" value="SCAN_sf"/>
</dbReference>
<dbReference type="InterPro" id="IPR036236">
    <property type="entry name" value="Znf_C2H2_sf"/>
</dbReference>
<dbReference type="Gene3D" id="1.10.4020.10">
    <property type="entry name" value="DNA breaking-rejoining enzymes"/>
    <property type="match status" value="1"/>
</dbReference>
<dbReference type="PANTHER" id="PTHR45935">
    <property type="entry name" value="PROTEIN ZBED8-RELATED"/>
    <property type="match status" value="1"/>
</dbReference>
<comment type="similarity">
    <text evidence="2">Belongs to the krueppel C2H2-type zinc-finger protein family.</text>
</comment>
<keyword evidence="7" id="KW-0805">Transcription regulation</keyword>
<evidence type="ECO:0000256" key="2">
    <source>
        <dbReference type="ARBA" id="ARBA00006991"/>
    </source>
</evidence>
<evidence type="ECO:0000259" key="13">
    <source>
        <dbReference type="PROSITE" id="PS50157"/>
    </source>
</evidence>
<dbReference type="SMART" id="SM00355">
    <property type="entry name" value="ZnF_C2H2"/>
    <property type="match status" value="1"/>
</dbReference>
<feature type="compositionally biased region" description="Polar residues" evidence="12">
    <location>
        <begin position="11"/>
        <end position="20"/>
    </location>
</feature>
<evidence type="ECO:0000256" key="12">
    <source>
        <dbReference type="SAM" id="MobiDB-lite"/>
    </source>
</evidence>
<proteinExistence type="inferred from homology"/>
<name>A0AA97J907_EUBMA</name>
<evidence type="ECO:0000256" key="1">
    <source>
        <dbReference type="ARBA" id="ARBA00004123"/>
    </source>
</evidence>
<dbReference type="AlphaFoldDB" id="A0AA97J907"/>
<reference evidence="16" key="1">
    <citation type="submission" date="2025-08" db="UniProtKB">
        <authorList>
            <consortium name="RefSeq"/>
        </authorList>
    </citation>
    <scope>IDENTIFICATION</scope>
    <source>
        <tissue evidence="16">Blood</tissue>
    </source>
</reference>
<dbReference type="KEGG" id="emc:129328739"/>
<gene>
    <name evidence="16" type="primary">LOC129328739</name>
</gene>
<dbReference type="InterPro" id="IPR003309">
    <property type="entry name" value="SCAN_dom"/>
</dbReference>
<feature type="region of interest" description="Disordered" evidence="12">
    <location>
        <begin position="1"/>
        <end position="50"/>
    </location>
</feature>
<dbReference type="PANTHER" id="PTHR45935:SF15">
    <property type="entry name" value="SCAN BOX DOMAIN-CONTAINING PROTEIN"/>
    <property type="match status" value="1"/>
</dbReference>
<dbReference type="SUPFAM" id="SSF47353">
    <property type="entry name" value="Retrovirus capsid dimerization domain-like"/>
    <property type="match status" value="1"/>
</dbReference>
<protein>
    <submittedName>
        <fullName evidence="16">Zinc finger protein 396-like</fullName>
    </submittedName>
</protein>
<feature type="domain" description="C2H2-type" evidence="13">
    <location>
        <begin position="415"/>
        <end position="442"/>
    </location>
</feature>
<evidence type="ECO:0000256" key="9">
    <source>
        <dbReference type="ARBA" id="ARBA00023163"/>
    </source>
</evidence>
<keyword evidence="15" id="KW-1185">Reference proteome</keyword>
<evidence type="ECO:0000256" key="10">
    <source>
        <dbReference type="ARBA" id="ARBA00023242"/>
    </source>
</evidence>
<comment type="subcellular location">
    <subcellularLocation>
        <location evidence="1">Nucleus</location>
    </subcellularLocation>
</comment>
<dbReference type="FunFam" id="3.30.160.60:FF:000006">
    <property type="entry name" value="Zinc finger protein 184 (Kruppel-like)"/>
    <property type="match status" value="1"/>
</dbReference>
<keyword evidence="9" id="KW-0804">Transcription</keyword>
<dbReference type="SUPFAM" id="SSF57667">
    <property type="entry name" value="beta-beta-alpha zinc fingers"/>
    <property type="match status" value="1"/>
</dbReference>
<dbReference type="InterPro" id="IPR050916">
    <property type="entry name" value="SCAN-C2H2_zinc_finger"/>
</dbReference>
<evidence type="ECO:0000313" key="16">
    <source>
        <dbReference type="RefSeq" id="XP_054833980.1"/>
    </source>
</evidence>
<dbReference type="FunFam" id="1.10.4020.10:FF:000001">
    <property type="entry name" value="zinc finger protein 263 isoform X1"/>
    <property type="match status" value="1"/>
</dbReference>
<evidence type="ECO:0000259" key="14">
    <source>
        <dbReference type="PROSITE" id="PS50804"/>
    </source>
</evidence>
<evidence type="ECO:0000256" key="8">
    <source>
        <dbReference type="ARBA" id="ARBA00023125"/>
    </source>
</evidence>
<dbReference type="RefSeq" id="XP_054833980.1">
    <property type="nucleotide sequence ID" value="XM_054978005.1"/>
</dbReference>
<evidence type="ECO:0000256" key="3">
    <source>
        <dbReference type="ARBA" id="ARBA00022723"/>
    </source>
</evidence>
<evidence type="ECO:0000313" key="15">
    <source>
        <dbReference type="Proteomes" id="UP001190640"/>
    </source>
</evidence>
<dbReference type="InterPro" id="IPR013087">
    <property type="entry name" value="Znf_C2H2_type"/>
</dbReference>
<keyword evidence="6" id="KW-0862">Zinc</keyword>
<organism evidence="15 16">
    <name type="scientific">Eublepharis macularius</name>
    <name type="common">Leopard gecko</name>
    <name type="synonym">Cyrtodactylus macularius</name>
    <dbReference type="NCBI Taxonomy" id="481883"/>
    <lineage>
        <taxon>Eukaryota</taxon>
        <taxon>Metazoa</taxon>
        <taxon>Chordata</taxon>
        <taxon>Craniata</taxon>
        <taxon>Vertebrata</taxon>
        <taxon>Euteleostomi</taxon>
        <taxon>Lepidosauria</taxon>
        <taxon>Squamata</taxon>
        <taxon>Bifurcata</taxon>
        <taxon>Gekkota</taxon>
        <taxon>Eublepharidae</taxon>
        <taxon>Eublepharinae</taxon>
        <taxon>Eublepharis</taxon>
    </lineage>
</organism>
<keyword evidence="5 11" id="KW-0863">Zinc-finger</keyword>
<dbReference type="SMART" id="SM00431">
    <property type="entry name" value="SCAN"/>
    <property type="match status" value="1"/>
</dbReference>
<dbReference type="Gene3D" id="3.30.160.60">
    <property type="entry name" value="Classic Zinc Finger"/>
    <property type="match status" value="1"/>
</dbReference>
<evidence type="ECO:0000256" key="6">
    <source>
        <dbReference type="ARBA" id="ARBA00022833"/>
    </source>
</evidence>
<evidence type="ECO:0000256" key="5">
    <source>
        <dbReference type="ARBA" id="ARBA00022771"/>
    </source>
</evidence>
<dbReference type="Proteomes" id="UP001190640">
    <property type="component" value="Chromosome 4"/>
</dbReference>
<feature type="domain" description="SCAN box" evidence="14">
    <location>
        <begin position="168"/>
        <end position="246"/>
    </location>
</feature>
<dbReference type="Pfam" id="PF02023">
    <property type="entry name" value="SCAN"/>
    <property type="match status" value="1"/>
</dbReference>
<dbReference type="PROSITE" id="PS00028">
    <property type="entry name" value="ZINC_FINGER_C2H2_1"/>
    <property type="match status" value="1"/>
</dbReference>
<accession>A0AA97J907</accession>
<keyword evidence="4" id="KW-0677">Repeat</keyword>
<dbReference type="GO" id="GO:0005634">
    <property type="term" value="C:nucleus"/>
    <property type="evidence" value="ECO:0007669"/>
    <property type="project" value="UniProtKB-SubCell"/>
</dbReference>
<evidence type="ECO:0000256" key="4">
    <source>
        <dbReference type="ARBA" id="ARBA00022737"/>
    </source>
</evidence>